<dbReference type="EMBL" id="FOIB01000002">
    <property type="protein sequence ID" value="SET56871.1"/>
    <property type="molecule type" value="Genomic_DNA"/>
</dbReference>
<name>A0A511SW86_MYXFU</name>
<feature type="compositionally biased region" description="Basic and acidic residues" evidence="1">
    <location>
        <begin position="113"/>
        <end position="129"/>
    </location>
</feature>
<comment type="caution">
    <text evidence="2">The sequence shown here is derived from an EMBL/GenBank/DDBJ whole genome shotgun (WGS) entry which is preliminary data.</text>
</comment>
<protein>
    <submittedName>
        <fullName evidence="2">Uncharacterized protein</fullName>
    </submittedName>
</protein>
<dbReference type="Proteomes" id="UP000321514">
    <property type="component" value="Unassembled WGS sequence"/>
</dbReference>
<dbReference type="EMBL" id="BJXR01000014">
    <property type="protein sequence ID" value="GEN06165.1"/>
    <property type="molecule type" value="Genomic_DNA"/>
</dbReference>
<reference evidence="3 4" key="1">
    <citation type="submission" date="2016-10" db="EMBL/GenBank/DDBJ databases">
        <authorList>
            <person name="Varghese N."/>
            <person name="Submissions S."/>
        </authorList>
    </citation>
    <scope>NUCLEOTIDE SEQUENCE [LARGE SCALE GENOMIC DNA]</scope>
    <source>
        <strain evidence="3 4">DSM 16525</strain>
    </source>
</reference>
<evidence type="ECO:0000313" key="5">
    <source>
        <dbReference type="Proteomes" id="UP000321514"/>
    </source>
</evidence>
<sequence length="146" mass="15816">MSYPPRLAHLATRAVVVAKLVPTYAQAHRLDEEEAAQRLTSAMTGRMLAALLDTAWTAMRGNTKRLTDDGLLEKVAGTLSERPLRPGRVAEVTPAWSAFLVLTDLEAGTASDAARRVMESPEGRRRGDEGMAEAGRFLAAELTRGK</sequence>
<feature type="region of interest" description="Disordered" evidence="1">
    <location>
        <begin position="113"/>
        <end position="136"/>
    </location>
</feature>
<dbReference type="OrthoDB" id="5382166at2"/>
<dbReference type="STRING" id="1334629.MFUL124B02_34855"/>
<evidence type="ECO:0000256" key="1">
    <source>
        <dbReference type="SAM" id="MobiDB-lite"/>
    </source>
</evidence>
<proteinExistence type="predicted"/>
<accession>A0A511SW86</accession>
<reference evidence="2 5" key="2">
    <citation type="submission" date="2019-07" db="EMBL/GenBank/DDBJ databases">
        <title>Whole genome shotgun sequence of Myxococcus fulvus NBRC 100333.</title>
        <authorList>
            <person name="Hosoyama A."/>
            <person name="Uohara A."/>
            <person name="Ohji S."/>
            <person name="Ichikawa N."/>
        </authorList>
    </citation>
    <scope>NUCLEOTIDE SEQUENCE [LARGE SCALE GENOMIC DNA]</scope>
    <source>
        <strain evidence="2 5">NBRC 100333</strain>
    </source>
</reference>
<keyword evidence="4" id="KW-1185">Reference proteome</keyword>
<dbReference type="Proteomes" id="UP000183760">
    <property type="component" value="Unassembled WGS sequence"/>
</dbReference>
<evidence type="ECO:0000313" key="3">
    <source>
        <dbReference type="EMBL" id="SET56871.1"/>
    </source>
</evidence>
<organism evidence="2 5">
    <name type="scientific">Myxococcus fulvus</name>
    <dbReference type="NCBI Taxonomy" id="33"/>
    <lineage>
        <taxon>Bacteria</taxon>
        <taxon>Pseudomonadati</taxon>
        <taxon>Myxococcota</taxon>
        <taxon>Myxococcia</taxon>
        <taxon>Myxococcales</taxon>
        <taxon>Cystobacterineae</taxon>
        <taxon>Myxococcaceae</taxon>
        <taxon>Myxococcus</taxon>
    </lineage>
</organism>
<dbReference type="AlphaFoldDB" id="A0A511SW86"/>
<evidence type="ECO:0000313" key="2">
    <source>
        <dbReference type="EMBL" id="GEN06165.1"/>
    </source>
</evidence>
<evidence type="ECO:0000313" key="4">
    <source>
        <dbReference type="Proteomes" id="UP000183760"/>
    </source>
</evidence>
<dbReference type="RefSeq" id="WP_046715868.1">
    <property type="nucleotide sequence ID" value="NZ_BJXR01000014.1"/>
</dbReference>
<gene>
    <name evidence="2" type="ORF">MFU01_12020</name>
    <name evidence="3" type="ORF">SAMN05443572_102723</name>
</gene>